<dbReference type="AlphaFoldDB" id="A0ABD2JMG7"/>
<proteinExistence type="predicted"/>
<dbReference type="Pfam" id="PF00651">
    <property type="entry name" value="BTB"/>
    <property type="match status" value="1"/>
</dbReference>
<dbReference type="InterPro" id="IPR011333">
    <property type="entry name" value="SKP1/BTB/POZ_sf"/>
</dbReference>
<evidence type="ECO:0000313" key="3">
    <source>
        <dbReference type="Proteomes" id="UP001620645"/>
    </source>
</evidence>
<dbReference type="InterPro" id="IPR008974">
    <property type="entry name" value="TRAF-like"/>
</dbReference>
<dbReference type="Gene3D" id="3.30.710.10">
    <property type="entry name" value="Potassium Channel Kv1.1, Chain A"/>
    <property type="match status" value="1"/>
</dbReference>
<comment type="caution">
    <text evidence="2">The sequence shown here is derived from an EMBL/GenBank/DDBJ whole genome shotgun (WGS) entry which is preliminary data.</text>
</comment>
<evidence type="ECO:0000313" key="2">
    <source>
        <dbReference type="EMBL" id="KAL3091803.1"/>
    </source>
</evidence>
<dbReference type="InterPro" id="IPR000210">
    <property type="entry name" value="BTB/POZ_dom"/>
</dbReference>
<dbReference type="SMART" id="SM00225">
    <property type="entry name" value="BTB"/>
    <property type="match status" value="1"/>
</dbReference>
<feature type="domain" description="BTB" evidence="1">
    <location>
        <begin position="25"/>
        <end position="99"/>
    </location>
</feature>
<dbReference type="SUPFAM" id="SSF49599">
    <property type="entry name" value="TRAF domain-like"/>
    <property type="match status" value="1"/>
</dbReference>
<dbReference type="Gene3D" id="1.25.40.420">
    <property type="match status" value="1"/>
</dbReference>
<dbReference type="Proteomes" id="UP001620645">
    <property type="component" value="Unassembled WGS sequence"/>
</dbReference>
<dbReference type="Pfam" id="PF07707">
    <property type="entry name" value="BACK"/>
    <property type="match status" value="1"/>
</dbReference>
<dbReference type="Pfam" id="PF00917">
    <property type="entry name" value="MATH"/>
    <property type="match status" value="1"/>
</dbReference>
<reference evidence="2 3" key="1">
    <citation type="submission" date="2024-10" db="EMBL/GenBank/DDBJ databases">
        <authorList>
            <person name="Kim D."/>
        </authorList>
    </citation>
    <scope>NUCLEOTIDE SEQUENCE [LARGE SCALE GENOMIC DNA]</scope>
    <source>
        <strain evidence="2">Taebaek</strain>
    </source>
</reference>
<dbReference type="PROSITE" id="PS50097">
    <property type="entry name" value="BTB"/>
    <property type="match status" value="1"/>
</dbReference>
<dbReference type="InterPro" id="IPR002083">
    <property type="entry name" value="MATH/TRAF_dom"/>
</dbReference>
<evidence type="ECO:0000259" key="1">
    <source>
        <dbReference type="PROSITE" id="PS50097"/>
    </source>
</evidence>
<sequence>MSLPLSESANLSDRMKVLLSTANGADIQFLVGEEKKLFRAHKHILTLSSDVFEAMFRFDAQNAKSEAEQSNPVEVPDVEAAAFKMMLSFIYADDLSELDGDNAMAVLYAAKKYSVKGLIGHCLQIPISTLPNVFFAYAQARLLDLEDFACQCLRYICQNAGQLFGSEEFLQIDQNLLCELFERDQLLINDEFEIWQAALRWADEKCRQKGNNVCSAKKRRALLGPALFKIRFPLISPEEFTKSIVPSGILTNEEFVSIYQFHSHPNLRGVPGLKPLKFSWHGRISDWNIAKGNRGTLAMEILKFSKFAQEEVKSYRESGTDVFINGLPWKIFAQITKKNDSTEKGMAFALWCTVPKQDGNWSCKCSAALRIVSQKSGTENLTFQYDRVFNNKLVRFPFLITFTELMDPSKGFYDKIEDKVTLAIDLTVEKEKGTKRKLTDD</sequence>
<protein>
    <recommendedName>
        <fullName evidence="1">BTB domain-containing protein</fullName>
    </recommendedName>
</protein>
<dbReference type="PANTHER" id="PTHR45774">
    <property type="entry name" value="BTB/POZ DOMAIN-CONTAINING"/>
    <property type="match status" value="1"/>
</dbReference>
<name>A0ABD2JMG7_HETSC</name>
<dbReference type="InterPro" id="IPR011705">
    <property type="entry name" value="BACK"/>
</dbReference>
<dbReference type="SUPFAM" id="SSF54695">
    <property type="entry name" value="POZ domain"/>
    <property type="match status" value="1"/>
</dbReference>
<dbReference type="SMART" id="SM00875">
    <property type="entry name" value="BACK"/>
    <property type="match status" value="1"/>
</dbReference>
<accession>A0ABD2JMG7</accession>
<dbReference type="Gene3D" id="2.60.210.10">
    <property type="entry name" value="Apoptosis, Tumor Necrosis Factor Receptor Associated Protein 2, Chain A"/>
    <property type="match status" value="1"/>
</dbReference>
<gene>
    <name evidence="2" type="ORF">niasHS_004519</name>
</gene>
<dbReference type="PANTHER" id="PTHR45774:SF3">
    <property type="entry name" value="BTB (POZ) DOMAIN-CONTAINING 2B-RELATED"/>
    <property type="match status" value="1"/>
</dbReference>
<keyword evidence="3" id="KW-1185">Reference proteome</keyword>
<organism evidence="2 3">
    <name type="scientific">Heterodera schachtii</name>
    <name type="common">Sugarbeet cyst nematode worm</name>
    <name type="synonym">Tylenchus schachtii</name>
    <dbReference type="NCBI Taxonomy" id="97005"/>
    <lineage>
        <taxon>Eukaryota</taxon>
        <taxon>Metazoa</taxon>
        <taxon>Ecdysozoa</taxon>
        <taxon>Nematoda</taxon>
        <taxon>Chromadorea</taxon>
        <taxon>Rhabditida</taxon>
        <taxon>Tylenchina</taxon>
        <taxon>Tylenchomorpha</taxon>
        <taxon>Tylenchoidea</taxon>
        <taxon>Heteroderidae</taxon>
        <taxon>Heteroderinae</taxon>
        <taxon>Heterodera</taxon>
    </lineage>
</organism>
<dbReference type="EMBL" id="JBICCN010000124">
    <property type="protein sequence ID" value="KAL3091803.1"/>
    <property type="molecule type" value="Genomic_DNA"/>
</dbReference>